<dbReference type="OrthoDB" id="5345753at2759"/>
<protein>
    <submittedName>
        <fullName evidence="2">Uncharacterized protein</fullName>
    </submittedName>
</protein>
<accession>A0A9W7W108</accession>
<feature type="chain" id="PRO_5040823911" evidence="1">
    <location>
        <begin position="18"/>
        <end position="421"/>
    </location>
</feature>
<evidence type="ECO:0000313" key="2">
    <source>
        <dbReference type="EMBL" id="KAH9826131.1"/>
    </source>
</evidence>
<organism evidence="2 3">
    <name type="scientific">Teratosphaeria destructans</name>
    <dbReference type="NCBI Taxonomy" id="418781"/>
    <lineage>
        <taxon>Eukaryota</taxon>
        <taxon>Fungi</taxon>
        <taxon>Dikarya</taxon>
        <taxon>Ascomycota</taxon>
        <taxon>Pezizomycotina</taxon>
        <taxon>Dothideomycetes</taxon>
        <taxon>Dothideomycetidae</taxon>
        <taxon>Mycosphaerellales</taxon>
        <taxon>Teratosphaeriaceae</taxon>
        <taxon>Teratosphaeria</taxon>
    </lineage>
</organism>
<gene>
    <name evidence="2" type="ORF">Tdes44962_MAKER10090</name>
</gene>
<proteinExistence type="predicted"/>
<dbReference type="EMBL" id="RIBY02002029">
    <property type="protein sequence ID" value="KAH9826131.1"/>
    <property type="molecule type" value="Genomic_DNA"/>
</dbReference>
<reference evidence="2 3" key="1">
    <citation type="journal article" date="2018" name="IMA Fungus">
        <title>IMA Genome-F 10: Nine draft genome sequences of Claviceps purpurea s.lat., including C. arundinis, C. humidiphila, and C. cf. spartinae, pseudomolecules for the pitch canker pathogen Fusarium circinatum, draft genome of Davidsoniella eucalypti, Grosmannia galeiformis, Quambalaria eucalypti, and Teratosphaeria destructans.</title>
        <authorList>
            <person name="Wingfield B.D."/>
            <person name="Liu M."/>
            <person name="Nguyen H.D."/>
            <person name="Lane F.A."/>
            <person name="Morgan S.W."/>
            <person name="De Vos L."/>
            <person name="Wilken P.M."/>
            <person name="Duong T.A."/>
            <person name="Aylward J."/>
            <person name="Coetzee M.P."/>
            <person name="Dadej K."/>
            <person name="De Beer Z.W."/>
            <person name="Findlay W."/>
            <person name="Havenga M."/>
            <person name="Kolarik M."/>
            <person name="Menzies J.G."/>
            <person name="Naidoo K."/>
            <person name="Pochopski O."/>
            <person name="Shoukouhi P."/>
            <person name="Santana Q.C."/>
            <person name="Seifert K.A."/>
            <person name="Soal N."/>
            <person name="Steenkamp E.T."/>
            <person name="Tatham C.T."/>
            <person name="van der Nest M.A."/>
            <person name="Wingfield M.J."/>
        </authorList>
    </citation>
    <scope>NUCLEOTIDE SEQUENCE [LARGE SCALE GENOMIC DNA]</scope>
    <source>
        <strain evidence="2">CMW44962</strain>
    </source>
</reference>
<sequence length="421" mass="46287">MLWQTVALSASLAAVEGAFVDPSRACSASAQGCPMDCSPSSKKGLQPECWAFLDMNGYIKNWVAEHGTESGIDTVGFAQAYLRWSGENEKTCNLITSDTCSAPEADDTKYKNPQQYYTLWNIFAIYQVYNQYSTALTASQGLAAAKMGQIVNMVSPSAGHEVTVDPPVEHQVSTPKWQTILTTTLLYTWFFWTGSTFIDLKAITFPVNLLLGGIYAGYKTPPLDHPKAGYTETAQARFTSLANIGADLADIVADYQKKVLNEVQIIQDNVETFLAVCGPGGFSQRITLPLTDQSANIYRSFELFVLSEALAASGVFIVKSIGIDPRSVPGIYCPGFGPAGNCYTWWYDEKNGNTYSFHDPKKGSRDFTELIDYIWAQKLVKDMSVIFKTEDCQGKSMPPAFELDNPDPSQMCLVTTKICEA</sequence>
<feature type="signal peptide" evidence="1">
    <location>
        <begin position="1"/>
        <end position="17"/>
    </location>
</feature>
<dbReference type="AlphaFoldDB" id="A0A9W7W108"/>
<feature type="non-terminal residue" evidence="2">
    <location>
        <position position="421"/>
    </location>
</feature>
<keyword evidence="1" id="KW-0732">Signal</keyword>
<keyword evidence="3" id="KW-1185">Reference proteome</keyword>
<name>A0A9W7W108_9PEZI</name>
<evidence type="ECO:0000313" key="3">
    <source>
        <dbReference type="Proteomes" id="UP001138500"/>
    </source>
</evidence>
<dbReference type="Proteomes" id="UP001138500">
    <property type="component" value="Unassembled WGS sequence"/>
</dbReference>
<reference evidence="2 3" key="2">
    <citation type="journal article" date="2021" name="Curr. Genet.">
        <title>Genetic response to nitrogen starvation in the aggressive Eucalyptus foliar pathogen Teratosphaeria destructans.</title>
        <authorList>
            <person name="Havenga M."/>
            <person name="Wingfield B.D."/>
            <person name="Wingfield M.J."/>
            <person name="Dreyer L.L."/>
            <person name="Roets F."/>
            <person name="Aylward J."/>
        </authorList>
    </citation>
    <scope>NUCLEOTIDE SEQUENCE [LARGE SCALE GENOMIC DNA]</scope>
    <source>
        <strain evidence="2">CMW44962</strain>
    </source>
</reference>
<evidence type="ECO:0000256" key="1">
    <source>
        <dbReference type="SAM" id="SignalP"/>
    </source>
</evidence>
<comment type="caution">
    <text evidence="2">The sequence shown here is derived from an EMBL/GenBank/DDBJ whole genome shotgun (WGS) entry which is preliminary data.</text>
</comment>